<dbReference type="VEuPathDB" id="VectorBase:ASTEI20_045198"/>
<dbReference type="Pfam" id="PF00130">
    <property type="entry name" value="C1_1"/>
    <property type="match status" value="1"/>
</dbReference>
<evidence type="ECO:0000313" key="20">
    <source>
        <dbReference type="EMBL" id="AGY49604.1"/>
    </source>
</evidence>
<dbReference type="InterPro" id="IPR017892">
    <property type="entry name" value="Pkinase_C"/>
</dbReference>
<dbReference type="GO" id="GO:0008270">
    <property type="term" value="F:zinc ion binding"/>
    <property type="evidence" value="ECO:0007669"/>
    <property type="project" value="UniProtKB-KW"/>
</dbReference>
<dbReference type="SUPFAM" id="SSF57889">
    <property type="entry name" value="Cysteine-rich domain"/>
    <property type="match status" value="1"/>
</dbReference>
<dbReference type="AlphaFoldDB" id="U5Q3S1"/>
<evidence type="ECO:0000256" key="15">
    <source>
        <dbReference type="RuleBase" id="RU000304"/>
    </source>
</evidence>
<keyword evidence="11 14" id="KW-0067">ATP-binding</keyword>
<keyword evidence="4" id="KW-0597">Phosphoprotein</keyword>
<proteinExistence type="evidence at transcript level"/>
<dbReference type="PROSITE" id="PS51745">
    <property type="entry name" value="PB1"/>
    <property type="match status" value="1"/>
</dbReference>
<dbReference type="Gene3D" id="3.30.200.20">
    <property type="entry name" value="Phosphorylase Kinase, domain 1"/>
    <property type="match status" value="2"/>
</dbReference>
<dbReference type="EMBL" id="KC896833">
    <property type="protein sequence ID" value="AGY49604.1"/>
    <property type="molecule type" value="mRNA"/>
</dbReference>
<dbReference type="SUPFAM" id="SSF56112">
    <property type="entry name" value="Protein kinase-like (PK-like)"/>
    <property type="match status" value="1"/>
</dbReference>
<dbReference type="VEuPathDB" id="VectorBase:ASTEI05881"/>
<gene>
    <name evidence="20" type="primary">PKC zeta</name>
</gene>
<dbReference type="SMART" id="SM00666">
    <property type="entry name" value="PB1"/>
    <property type="match status" value="1"/>
</dbReference>
<evidence type="ECO:0000256" key="12">
    <source>
        <dbReference type="ARBA" id="ARBA00047272"/>
    </source>
</evidence>
<evidence type="ECO:0000256" key="14">
    <source>
        <dbReference type="PROSITE-ProRule" id="PRU10141"/>
    </source>
</evidence>
<dbReference type="PROSITE" id="PS51285">
    <property type="entry name" value="AGC_KINASE_CTER"/>
    <property type="match status" value="1"/>
</dbReference>
<dbReference type="InterPro" id="IPR000719">
    <property type="entry name" value="Prot_kinase_dom"/>
</dbReference>
<evidence type="ECO:0000256" key="9">
    <source>
        <dbReference type="ARBA" id="ARBA00022777"/>
    </source>
</evidence>
<dbReference type="GO" id="GO:0004697">
    <property type="term" value="F:diacylglycerol-dependent serine/threonine kinase activity"/>
    <property type="evidence" value="ECO:0007669"/>
    <property type="project" value="UniProtKB-EC"/>
</dbReference>
<dbReference type="Gene3D" id="1.10.510.10">
    <property type="entry name" value="Transferase(Phosphotransferase) domain 1"/>
    <property type="match status" value="2"/>
</dbReference>
<dbReference type="Gene3D" id="3.30.60.20">
    <property type="match status" value="1"/>
</dbReference>
<dbReference type="SUPFAM" id="SSF54277">
    <property type="entry name" value="CAD &amp; PB1 domains"/>
    <property type="match status" value="1"/>
</dbReference>
<feature type="domain" description="Protein kinase" evidence="16">
    <location>
        <begin position="164"/>
        <end position="408"/>
    </location>
</feature>
<dbReference type="SMART" id="SM00109">
    <property type="entry name" value="C1"/>
    <property type="match status" value="1"/>
</dbReference>
<protein>
    <recommendedName>
        <fullName evidence="2">protein kinase C</fullName>
        <ecNumber evidence="2">2.7.11.13</ecNumber>
    </recommendedName>
</protein>
<evidence type="ECO:0000256" key="7">
    <source>
        <dbReference type="ARBA" id="ARBA00022741"/>
    </source>
</evidence>
<dbReference type="FunFam" id="3.30.200.20:FF:000070">
    <property type="entry name" value="Protein kinase C"/>
    <property type="match status" value="1"/>
</dbReference>
<dbReference type="CDD" id="cd06404">
    <property type="entry name" value="PB1_aPKC"/>
    <property type="match status" value="1"/>
</dbReference>
<dbReference type="InterPro" id="IPR000270">
    <property type="entry name" value="PB1_dom"/>
</dbReference>
<dbReference type="InterPro" id="IPR053793">
    <property type="entry name" value="PB1-like"/>
</dbReference>
<dbReference type="InterPro" id="IPR011009">
    <property type="entry name" value="Kinase-like_dom_sf"/>
</dbReference>
<dbReference type="InterPro" id="IPR000961">
    <property type="entry name" value="AGC-kinase_C"/>
</dbReference>
<dbReference type="FunFam" id="3.10.20.90:FF:000071">
    <property type="entry name" value="Protein kinase C"/>
    <property type="match status" value="1"/>
</dbReference>
<evidence type="ECO:0000259" key="17">
    <source>
        <dbReference type="PROSITE" id="PS50081"/>
    </source>
</evidence>
<dbReference type="EC" id="2.7.11.13" evidence="2"/>
<evidence type="ECO:0000256" key="4">
    <source>
        <dbReference type="ARBA" id="ARBA00022553"/>
    </source>
</evidence>
<keyword evidence="8" id="KW-0863">Zinc-finger</keyword>
<sequence>MPIQIANESNNSGGGGGGGHEIKVKIAYNGEVMITYIDESISYEGLCREMREICRFSPDQVFTMKWVDEENDPCTIQSDIELDEAIRLYEVNRDSELVIHGSIYRRGARRWRKLYRINGHIFQAKRFNRKAFCAFCHDRIWGLGRQGFKCIQCKLLVHKKCHKLGNKPVIGRGSYAKVLMVELKKTRRIYAMKVIKKALVTDDEDIDWVQTEKHVFETASNHPFLVGLHSCFQTPSRLFFVIEFVRGGDLMFHMQRQRRLPEEHARFYAAEISLALNFLHEKGIIYRDLKLDNVLLDHEGHIKLTDYGMCKEGIRPGDTTSTFCGTPNYIAPEILRGEDYGFSVDWWALGVLLYEMLAGRSPFDIAGASENPDQAASVLKGFLNKNPADRLGCNRDSAFLDIMNHSFFKSIDWEMLEQKQITPPFRPRLDSDRDLANFPPEFTDEPVHLTPDDDRVIDKIDQSEFEGFEYVNPLLMSLEDCV</sequence>
<organism evidence="20">
    <name type="scientific">Anopheles stephensi</name>
    <name type="common">Indo-Pakistan malaria mosquito</name>
    <dbReference type="NCBI Taxonomy" id="30069"/>
    <lineage>
        <taxon>Eukaryota</taxon>
        <taxon>Metazoa</taxon>
        <taxon>Ecdysozoa</taxon>
        <taxon>Arthropoda</taxon>
        <taxon>Hexapoda</taxon>
        <taxon>Insecta</taxon>
        <taxon>Pterygota</taxon>
        <taxon>Neoptera</taxon>
        <taxon>Endopterygota</taxon>
        <taxon>Diptera</taxon>
        <taxon>Nematocera</taxon>
        <taxon>Culicoidea</taxon>
        <taxon>Culicidae</taxon>
        <taxon>Anophelinae</taxon>
        <taxon>Anopheles</taxon>
    </lineage>
</organism>
<feature type="domain" description="Phorbol-ester/DAG-type" evidence="17">
    <location>
        <begin position="119"/>
        <end position="169"/>
    </location>
</feature>
<dbReference type="PROSITE" id="PS00107">
    <property type="entry name" value="PROTEIN_KINASE_ATP"/>
    <property type="match status" value="1"/>
</dbReference>
<dbReference type="GO" id="GO:0005524">
    <property type="term" value="F:ATP binding"/>
    <property type="evidence" value="ECO:0007669"/>
    <property type="project" value="UniProtKB-UniRule"/>
</dbReference>
<dbReference type="InterPro" id="IPR002219">
    <property type="entry name" value="PKC_DAG/PE"/>
</dbReference>
<evidence type="ECO:0000256" key="3">
    <source>
        <dbReference type="ARBA" id="ARBA00022527"/>
    </source>
</evidence>
<name>U5Q3S1_ANOST</name>
<evidence type="ECO:0000256" key="11">
    <source>
        <dbReference type="ARBA" id="ARBA00022840"/>
    </source>
</evidence>
<evidence type="ECO:0000256" key="6">
    <source>
        <dbReference type="ARBA" id="ARBA00022723"/>
    </source>
</evidence>
<dbReference type="VEuPathDB" id="VectorBase:ASTE008490"/>
<dbReference type="InterPro" id="IPR008271">
    <property type="entry name" value="Ser/Thr_kinase_AS"/>
</dbReference>
<dbReference type="SMART" id="SM00220">
    <property type="entry name" value="S_TKc"/>
    <property type="match status" value="1"/>
</dbReference>
<dbReference type="PROSITE" id="PS50011">
    <property type="entry name" value="PROTEIN_KINASE_DOM"/>
    <property type="match status" value="1"/>
</dbReference>
<reference evidence="20" key="1">
    <citation type="journal article" date="2013" name="PLoS ONE">
        <title>Protein kinase C-dependent signaling controls the midgut epithelial barrier to malaria parasite infection in anopheline mosquitoes.</title>
        <authorList>
            <person name="Pakpour N."/>
            <person name="Camp L."/>
            <person name="Smithers H.M."/>
            <person name="Wang B."/>
            <person name="Tu Z."/>
            <person name="Nadler S.A."/>
            <person name="Luckhart S."/>
        </authorList>
    </citation>
    <scope>NUCLEOTIDE SEQUENCE</scope>
</reference>
<dbReference type="PROSITE" id="PS00108">
    <property type="entry name" value="PROTEIN_KINASE_ST"/>
    <property type="match status" value="1"/>
</dbReference>
<dbReference type="VEuPathDB" id="VectorBase:ASTEI05886"/>
<dbReference type="SMART" id="SM00133">
    <property type="entry name" value="S_TK_X"/>
    <property type="match status" value="1"/>
</dbReference>
<evidence type="ECO:0000256" key="10">
    <source>
        <dbReference type="ARBA" id="ARBA00022833"/>
    </source>
</evidence>
<evidence type="ECO:0000256" key="2">
    <source>
        <dbReference type="ARBA" id="ARBA00012429"/>
    </source>
</evidence>
<keyword evidence="10" id="KW-0862">Zinc</keyword>
<dbReference type="Pfam" id="PF00433">
    <property type="entry name" value="Pkinase_C"/>
    <property type="match status" value="1"/>
</dbReference>
<dbReference type="PROSITE" id="PS50081">
    <property type="entry name" value="ZF_DAG_PE_2"/>
    <property type="match status" value="1"/>
</dbReference>
<dbReference type="Gene3D" id="3.10.20.90">
    <property type="entry name" value="Phosphatidylinositol 3-kinase Catalytic Subunit, Chain A, domain 1"/>
    <property type="match status" value="1"/>
</dbReference>
<evidence type="ECO:0000256" key="1">
    <source>
        <dbReference type="ARBA" id="ARBA00005490"/>
    </source>
</evidence>
<evidence type="ECO:0000259" key="16">
    <source>
        <dbReference type="PROSITE" id="PS50011"/>
    </source>
</evidence>
<dbReference type="VEuPathDB" id="VectorBase:ASTEI01297"/>
<dbReference type="InterPro" id="IPR046349">
    <property type="entry name" value="C1-like_sf"/>
</dbReference>
<accession>U5Q3S1</accession>
<evidence type="ECO:0000256" key="5">
    <source>
        <dbReference type="ARBA" id="ARBA00022679"/>
    </source>
</evidence>
<feature type="binding site" evidence="14">
    <location>
        <position position="197"/>
    </location>
    <ligand>
        <name>ATP</name>
        <dbReference type="ChEBI" id="CHEBI:30616"/>
    </ligand>
</feature>
<dbReference type="InterPro" id="IPR017441">
    <property type="entry name" value="Protein_kinase_ATP_BS"/>
</dbReference>
<dbReference type="InterPro" id="IPR034877">
    <property type="entry name" value="PB1_aPKC"/>
</dbReference>
<feature type="domain" description="AGC-kinase C-terminal" evidence="18">
    <location>
        <begin position="409"/>
        <end position="480"/>
    </location>
</feature>
<evidence type="ECO:0000256" key="8">
    <source>
        <dbReference type="ARBA" id="ARBA00022771"/>
    </source>
</evidence>
<evidence type="ECO:0000256" key="13">
    <source>
        <dbReference type="ARBA" id="ARBA00047470"/>
    </source>
</evidence>
<dbReference type="VEuPathDB" id="VectorBase:ASTE008485"/>
<evidence type="ECO:0000259" key="19">
    <source>
        <dbReference type="PROSITE" id="PS51745"/>
    </source>
</evidence>
<keyword evidence="5" id="KW-0808">Transferase</keyword>
<dbReference type="PANTHER" id="PTHR24351">
    <property type="entry name" value="RIBOSOMAL PROTEIN S6 KINASE"/>
    <property type="match status" value="1"/>
</dbReference>
<keyword evidence="9 20" id="KW-0418">Kinase</keyword>
<keyword evidence="3 15" id="KW-0723">Serine/threonine-protein kinase</keyword>
<dbReference type="Pfam" id="PF00564">
    <property type="entry name" value="PB1"/>
    <property type="match status" value="1"/>
</dbReference>
<comment type="catalytic activity">
    <reaction evidence="12">
        <text>L-threonyl-[protein] + ATP = O-phospho-L-threonyl-[protein] + ADP + H(+)</text>
        <dbReference type="Rhea" id="RHEA:46608"/>
        <dbReference type="Rhea" id="RHEA-COMP:11060"/>
        <dbReference type="Rhea" id="RHEA-COMP:11605"/>
        <dbReference type="ChEBI" id="CHEBI:15378"/>
        <dbReference type="ChEBI" id="CHEBI:30013"/>
        <dbReference type="ChEBI" id="CHEBI:30616"/>
        <dbReference type="ChEBI" id="CHEBI:61977"/>
        <dbReference type="ChEBI" id="CHEBI:456216"/>
        <dbReference type="EC" id="2.7.11.13"/>
    </reaction>
</comment>
<feature type="domain" description="PB1" evidence="19">
    <location>
        <begin position="21"/>
        <end position="104"/>
    </location>
</feature>
<dbReference type="FunFam" id="3.30.60.20:FF:000012">
    <property type="entry name" value="Protein kinase C"/>
    <property type="match status" value="1"/>
</dbReference>
<keyword evidence="7 14" id="KW-0547">Nucleotide-binding</keyword>
<dbReference type="Pfam" id="PF00069">
    <property type="entry name" value="Pkinase"/>
    <property type="match status" value="1"/>
</dbReference>
<dbReference type="CDD" id="cd20794">
    <property type="entry name" value="C1_aPKC"/>
    <property type="match status" value="1"/>
</dbReference>
<keyword evidence="6" id="KW-0479">Metal-binding</keyword>
<dbReference type="FunFam" id="1.10.510.10:FF:000048">
    <property type="entry name" value="Protein kinase C"/>
    <property type="match status" value="1"/>
</dbReference>
<dbReference type="GO" id="GO:0045087">
    <property type="term" value="P:innate immune response"/>
    <property type="evidence" value="ECO:0007669"/>
    <property type="project" value="UniProtKB-ARBA"/>
</dbReference>
<comment type="catalytic activity">
    <reaction evidence="13">
        <text>L-seryl-[protein] + ATP = O-phospho-L-seryl-[protein] + ADP + H(+)</text>
        <dbReference type="Rhea" id="RHEA:17989"/>
        <dbReference type="Rhea" id="RHEA-COMP:9863"/>
        <dbReference type="Rhea" id="RHEA-COMP:11604"/>
        <dbReference type="ChEBI" id="CHEBI:15378"/>
        <dbReference type="ChEBI" id="CHEBI:29999"/>
        <dbReference type="ChEBI" id="CHEBI:30616"/>
        <dbReference type="ChEBI" id="CHEBI:83421"/>
        <dbReference type="ChEBI" id="CHEBI:456216"/>
        <dbReference type="EC" id="2.7.11.13"/>
    </reaction>
</comment>
<evidence type="ECO:0000259" key="18">
    <source>
        <dbReference type="PROSITE" id="PS51285"/>
    </source>
</evidence>
<comment type="similarity">
    <text evidence="1">Belongs to the protein kinase superfamily. AGC Ser/Thr protein kinase family. PKC subfamily.</text>
</comment>